<organism evidence="3 4">
    <name type="scientific">Sporocytophaga myxococcoides</name>
    <dbReference type="NCBI Taxonomy" id="153721"/>
    <lineage>
        <taxon>Bacteria</taxon>
        <taxon>Pseudomonadati</taxon>
        <taxon>Bacteroidota</taxon>
        <taxon>Cytophagia</taxon>
        <taxon>Cytophagales</taxon>
        <taxon>Cytophagaceae</taxon>
        <taxon>Sporocytophaga</taxon>
    </lineage>
</organism>
<dbReference type="InterPro" id="IPR012347">
    <property type="entry name" value="Ferritin-like"/>
</dbReference>
<proteinExistence type="predicted"/>
<dbReference type="AlphaFoldDB" id="A0A098LEG0"/>
<evidence type="ECO:0000313" key="3">
    <source>
        <dbReference type="EMBL" id="GAL85300.1"/>
    </source>
</evidence>
<comment type="caution">
    <text evidence="3">The sequence shown here is derived from an EMBL/GenBank/DDBJ whole genome shotgun (WGS) entry which is preliminary data.</text>
</comment>
<accession>A0A098LEG0</accession>
<protein>
    <recommendedName>
        <fullName evidence="2">DUF4142 domain-containing protein</fullName>
    </recommendedName>
</protein>
<keyword evidence="4" id="KW-1185">Reference proteome</keyword>
<dbReference type="InterPro" id="IPR025419">
    <property type="entry name" value="DUF4142"/>
</dbReference>
<dbReference type="Gene3D" id="1.20.1260.10">
    <property type="match status" value="1"/>
</dbReference>
<dbReference type="Proteomes" id="UP000030185">
    <property type="component" value="Unassembled WGS sequence"/>
</dbReference>
<evidence type="ECO:0000259" key="2">
    <source>
        <dbReference type="Pfam" id="PF13628"/>
    </source>
</evidence>
<evidence type="ECO:0000313" key="4">
    <source>
        <dbReference type="Proteomes" id="UP000030185"/>
    </source>
</evidence>
<dbReference type="Pfam" id="PF13628">
    <property type="entry name" value="DUF4142"/>
    <property type="match status" value="1"/>
</dbReference>
<gene>
    <name evidence="3" type="ORF">MYP_2529</name>
</gene>
<name>A0A098LEG0_9BACT</name>
<dbReference type="PANTHER" id="PTHR38593:SF1">
    <property type="entry name" value="BLR2558 PROTEIN"/>
    <property type="match status" value="1"/>
</dbReference>
<dbReference type="EMBL" id="BBLT01000004">
    <property type="protein sequence ID" value="GAL85300.1"/>
    <property type="molecule type" value="Genomic_DNA"/>
</dbReference>
<dbReference type="STRING" id="153721.MYP_2529"/>
<sequence length="206" mass="22824">MIFAGCLSIILYTTACNSGNEKQTAEVKQAAIEPKKVVEVTVMDSKEFVEKAAKGGMAEVEMGKLAVKNAKDKEVKNFAQMMVDDHTKANNELKKIATKQNITVPTSVGEENTMMLNDLKKKTGAEFDKAYIKHMVDGHKKMLDLFEKASTELKDTELKNYAATNVKTIQMHYDKATALESKLNATSSSKMNKMDDKMNSGSMKSH</sequence>
<reference evidence="3 4" key="1">
    <citation type="submission" date="2014-09" db="EMBL/GenBank/DDBJ databases">
        <title>Sporocytophaga myxococcoides PG-01 genome sequencing.</title>
        <authorList>
            <person name="Liu L."/>
            <person name="Gao P.J."/>
            <person name="Chen G.J."/>
            <person name="Wang L.S."/>
        </authorList>
    </citation>
    <scope>NUCLEOTIDE SEQUENCE [LARGE SCALE GENOMIC DNA]</scope>
    <source>
        <strain evidence="3 4">PG-01</strain>
    </source>
</reference>
<feature type="region of interest" description="Disordered" evidence="1">
    <location>
        <begin position="184"/>
        <end position="206"/>
    </location>
</feature>
<dbReference type="eggNOG" id="COG3652">
    <property type="taxonomic scope" value="Bacteria"/>
</dbReference>
<dbReference type="PANTHER" id="PTHR38593">
    <property type="entry name" value="BLR2558 PROTEIN"/>
    <property type="match status" value="1"/>
</dbReference>
<feature type="domain" description="DUF4142" evidence="2">
    <location>
        <begin position="45"/>
        <end position="179"/>
    </location>
</feature>
<evidence type="ECO:0000256" key="1">
    <source>
        <dbReference type="SAM" id="MobiDB-lite"/>
    </source>
</evidence>